<comment type="cofactor">
    <cofactor evidence="9">
        <name>Mg(2+)</name>
        <dbReference type="ChEBI" id="CHEBI:18420"/>
    </cofactor>
    <text evidence="9">Binds 1 Mg(2+) ion per subunit.</text>
</comment>
<comment type="pathway">
    <text evidence="1 9 11">Cofactor biosynthesis; thiamine diphosphate biosynthesis; thiamine phosphate from 4-amino-2-methyl-5-diphosphomethylpyrimidine and 4-methyl-5-(2-phosphoethyl)-thiazole: step 1/1.</text>
</comment>
<evidence type="ECO:0000313" key="14">
    <source>
        <dbReference type="Proteomes" id="UP000243661"/>
    </source>
</evidence>
<dbReference type="InterPro" id="IPR013785">
    <property type="entry name" value="Aldolase_TIM"/>
</dbReference>
<comment type="catalytic activity">
    <reaction evidence="8 9 10">
        <text>2-[(2R,5Z)-2-carboxy-4-methylthiazol-5(2H)-ylidene]ethyl phosphate + 4-amino-2-methyl-5-(diphosphooxymethyl)pyrimidine + 2 H(+) = thiamine phosphate + CO2 + diphosphate</text>
        <dbReference type="Rhea" id="RHEA:47844"/>
        <dbReference type="ChEBI" id="CHEBI:15378"/>
        <dbReference type="ChEBI" id="CHEBI:16526"/>
        <dbReference type="ChEBI" id="CHEBI:33019"/>
        <dbReference type="ChEBI" id="CHEBI:37575"/>
        <dbReference type="ChEBI" id="CHEBI:57841"/>
        <dbReference type="ChEBI" id="CHEBI:62899"/>
        <dbReference type="EC" id="2.5.1.3"/>
    </reaction>
</comment>
<dbReference type="EMBL" id="FMBK01000011">
    <property type="protein sequence ID" value="SCC72693.1"/>
    <property type="molecule type" value="Genomic_DNA"/>
</dbReference>
<dbReference type="PANTHER" id="PTHR20857">
    <property type="entry name" value="THIAMINE-PHOSPHATE PYROPHOSPHORYLASE"/>
    <property type="match status" value="1"/>
</dbReference>
<evidence type="ECO:0000256" key="11">
    <source>
        <dbReference type="RuleBase" id="RU004253"/>
    </source>
</evidence>
<evidence type="ECO:0000256" key="5">
    <source>
        <dbReference type="ARBA" id="ARBA00022977"/>
    </source>
</evidence>
<dbReference type="UniPathway" id="UPA00060">
    <property type="reaction ID" value="UER00141"/>
</dbReference>
<dbReference type="EC" id="2.5.1.3" evidence="9"/>
<keyword evidence="2 9" id="KW-0808">Transferase</keyword>
<evidence type="ECO:0000256" key="9">
    <source>
        <dbReference type="HAMAP-Rule" id="MF_00097"/>
    </source>
</evidence>
<dbReference type="AlphaFoldDB" id="A0A1C4GXV5"/>
<dbReference type="InterPro" id="IPR036206">
    <property type="entry name" value="ThiamineP_synth_sf"/>
</dbReference>
<dbReference type="HAMAP" id="MF_00097">
    <property type="entry name" value="TMP_synthase"/>
    <property type="match status" value="1"/>
</dbReference>
<dbReference type="Pfam" id="PF02581">
    <property type="entry name" value="TMP-TENI"/>
    <property type="match status" value="1"/>
</dbReference>
<feature type="binding site" evidence="9">
    <location>
        <begin position="193"/>
        <end position="194"/>
    </location>
    <ligand>
        <name>2-[(2R,5Z)-2-carboxy-4-methylthiazol-5(2H)-ylidene]ethyl phosphate</name>
        <dbReference type="ChEBI" id="CHEBI:62899"/>
    </ligand>
</feature>
<keyword evidence="5 9" id="KW-0784">Thiamine biosynthesis</keyword>
<accession>A0A1C4GXV5</accession>
<feature type="domain" description="Thiamine phosphate synthase/TenI" evidence="12">
    <location>
        <begin position="17"/>
        <end position="196"/>
    </location>
</feature>
<dbReference type="GO" id="GO:0004789">
    <property type="term" value="F:thiamine-phosphate diphosphorylase activity"/>
    <property type="evidence" value="ECO:0007669"/>
    <property type="project" value="UniProtKB-UniRule"/>
</dbReference>
<proteinExistence type="inferred from homology"/>
<dbReference type="InterPro" id="IPR022998">
    <property type="entry name" value="ThiamineP_synth_TenI"/>
</dbReference>
<dbReference type="InterPro" id="IPR034291">
    <property type="entry name" value="TMP_synthase"/>
</dbReference>
<evidence type="ECO:0000256" key="10">
    <source>
        <dbReference type="RuleBase" id="RU003826"/>
    </source>
</evidence>
<evidence type="ECO:0000256" key="8">
    <source>
        <dbReference type="ARBA" id="ARBA00047883"/>
    </source>
</evidence>
<evidence type="ECO:0000256" key="4">
    <source>
        <dbReference type="ARBA" id="ARBA00022842"/>
    </source>
</evidence>
<feature type="binding site" evidence="9">
    <location>
        <position position="173"/>
    </location>
    <ligand>
        <name>2-[(2R,5Z)-2-carboxy-4-methylthiazol-5(2H)-ylidene]ethyl phosphate</name>
        <dbReference type="ChEBI" id="CHEBI:62899"/>
    </ligand>
</feature>
<feature type="binding site" evidence="9">
    <location>
        <position position="78"/>
    </location>
    <ligand>
        <name>4-amino-2-methyl-5-(diphosphooxymethyl)pyrimidine</name>
        <dbReference type="ChEBI" id="CHEBI:57841"/>
    </ligand>
</feature>
<name>A0A1C4GXV5_9GAMM</name>
<dbReference type="SUPFAM" id="SSF51391">
    <property type="entry name" value="Thiamin phosphate synthase"/>
    <property type="match status" value="1"/>
</dbReference>
<dbReference type="PANTHER" id="PTHR20857:SF15">
    <property type="entry name" value="THIAMINE-PHOSPHATE SYNTHASE"/>
    <property type="match status" value="1"/>
</dbReference>
<feature type="binding site" evidence="9">
    <location>
        <position position="97"/>
    </location>
    <ligand>
        <name>Mg(2+)</name>
        <dbReference type="ChEBI" id="CHEBI:18420"/>
    </ligand>
</feature>
<feature type="binding site" evidence="9">
    <location>
        <position position="146"/>
    </location>
    <ligand>
        <name>4-amino-2-methyl-5-(diphosphooxymethyl)pyrimidine</name>
        <dbReference type="ChEBI" id="CHEBI:57841"/>
    </ligand>
</feature>
<sequence length="219" mass="23429">MPIIGKILVLAVFMRGLYLITNDDPIELLLAKLEGAMATYEVAILQYRRKKVAKEDQAYEIEYMKSMCAQYNVPFVINDDLDVAVQYGVGVHLGQSDGSIAEAVSRLPKNVVIGCSCNNSIELAERAIAEGTTYVAFGAIYATGTKPEAGHIGLETLKQAKAELNVPICAIGGLTVENAGDVIEAGADLCAVISDILGRSMSAVPARIEEWSDLFASKA</sequence>
<evidence type="ECO:0000256" key="3">
    <source>
        <dbReference type="ARBA" id="ARBA00022723"/>
    </source>
</evidence>
<evidence type="ECO:0000256" key="1">
    <source>
        <dbReference type="ARBA" id="ARBA00005165"/>
    </source>
</evidence>
<comment type="catalytic activity">
    <reaction evidence="6 9 10">
        <text>4-methyl-5-(2-phosphooxyethyl)-thiazole + 4-amino-2-methyl-5-(diphosphooxymethyl)pyrimidine + H(+) = thiamine phosphate + diphosphate</text>
        <dbReference type="Rhea" id="RHEA:22328"/>
        <dbReference type="ChEBI" id="CHEBI:15378"/>
        <dbReference type="ChEBI" id="CHEBI:33019"/>
        <dbReference type="ChEBI" id="CHEBI:37575"/>
        <dbReference type="ChEBI" id="CHEBI:57841"/>
        <dbReference type="ChEBI" id="CHEBI:58296"/>
        <dbReference type="EC" id="2.5.1.3"/>
    </reaction>
</comment>
<comment type="similarity">
    <text evidence="9 10">Belongs to the thiamine-phosphate synthase family.</text>
</comment>
<dbReference type="CDD" id="cd00564">
    <property type="entry name" value="TMP_TenI"/>
    <property type="match status" value="1"/>
</dbReference>
<keyword evidence="3 9" id="KW-0479">Metal-binding</keyword>
<dbReference type="Proteomes" id="UP000243661">
    <property type="component" value="Unassembled WGS sequence"/>
</dbReference>
<dbReference type="Gene3D" id="3.20.20.70">
    <property type="entry name" value="Aldolase class I"/>
    <property type="match status" value="1"/>
</dbReference>
<feature type="binding site" evidence="9">
    <location>
        <position position="79"/>
    </location>
    <ligand>
        <name>Mg(2+)</name>
        <dbReference type="ChEBI" id="CHEBI:18420"/>
    </ligand>
</feature>
<comment type="function">
    <text evidence="9">Condenses 4-methyl-5-(beta-hydroxyethyl)thiazole monophosphate (THZ-P) and 2-methyl-4-amino-5-hydroxymethyl pyrimidine pyrophosphate (HMP-PP) to form thiamine monophosphate (TMP).</text>
</comment>
<dbReference type="NCBIfam" id="TIGR00693">
    <property type="entry name" value="thiE"/>
    <property type="match status" value="1"/>
</dbReference>
<feature type="binding site" evidence="9">
    <location>
        <begin position="46"/>
        <end position="50"/>
    </location>
    <ligand>
        <name>4-amino-2-methyl-5-(diphosphooxymethyl)pyrimidine</name>
        <dbReference type="ChEBI" id="CHEBI:57841"/>
    </ligand>
</feature>
<gene>
    <name evidence="9" type="primary">thiE</name>
    <name evidence="13" type="ORF">GA0116959_111102</name>
</gene>
<evidence type="ECO:0000256" key="7">
    <source>
        <dbReference type="ARBA" id="ARBA00047851"/>
    </source>
</evidence>
<dbReference type="GO" id="GO:0005737">
    <property type="term" value="C:cytoplasm"/>
    <property type="evidence" value="ECO:0007669"/>
    <property type="project" value="TreeGrafter"/>
</dbReference>
<dbReference type="GO" id="GO:0000287">
    <property type="term" value="F:magnesium ion binding"/>
    <property type="evidence" value="ECO:0007669"/>
    <property type="project" value="UniProtKB-UniRule"/>
</dbReference>
<feature type="binding site" evidence="9">
    <location>
        <begin position="143"/>
        <end position="145"/>
    </location>
    <ligand>
        <name>2-[(2R,5Z)-2-carboxy-4-methylthiazol-5(2H)-ylidene]ethyl phosphate</name>
        <dbReference type="ChEBI" id="CHEBI:62899"/>
    </ligand>
</feature>
<keyword evidence="4 9" id="KW-0460">Magnesium</keyword>
<dbReference type="GO" id="GO:0009229">
    <property type="term" value="P:thiamine diphosphate biosynthetic process"/>
    <property type="evidence" value="ECO:0007669"/>
    <property type="project" value="UniProtKB-UniRule"/>
</dbReference>
<evidence type="ECO:0000313" key="13">
    <source>
        <dbReference type="EMBL" id="SCC72693.1"/>
    </source>
</evidence>
<feature type="binding site" evidence="9">
    <location>
        <position position="116"/>
    </location>
    <ligand>
        <name>4-amino-2-methyl-5-(diphosphooxymethyl)pyrimidine</name>
        <dbReference type="ChEBI" id="CHEBI:57841"/>
    </ligand>
</feature>
<evidence type="ECO:0000256" key="6">
    <source>
        <dbReference type="ARBA" id="ARBA00047334"/>
    </source>
</evidence>
<comment type="catalytic activity">
    <reaction evidence="7 9 10">
        <text>2-(2-carboxy-4-methylthiazol-5-yl)ethyl phosphate + 4-amino-2-methyl-5-(diphosphooxymethyl)pyrimidine + 2 H(+) = thiamine phosphate + CO2 + diphosphate</text>
        <dbReference type="Rhea" id="RHEA:47848"/>
        <dbReference type="ChEBI" id="CHEBI:15378"/>
        <dbReference type="ChEBI" id="CHEBI:16526"/>
        <dbReference type="ChEBI" id="CHEBI:33019"/>
        <dbReference type="ChEBI" id="CHEBI:37575"/>
        <dbReference type="ChEBI" id="CHEBI:57841"/>
        <dbReference type="ChEBI" id="CHEBI:62890"/>
        <dbReference type="EC" id="2.5.1.3"/>
    </reaction>
</comment>
<protein>
    <recommendedName>
        <fullName evidence="9">Thiamine-phosphate synthase</fullName>
        <shortName evidence="9">TP synthase</shortName>
        <shortName evidence="9">TPS</shortName>
        <ecNumber evidence="9">2.5.1.3</ecNumber>
    </recommendedName>
    <alternativeName>
        <fullName evidence="9">Thiamine-phosphate pyrophosphorylase</fullName>
        <shortName evidence="9">TMP pyrophosphorylase</shortName>
        <shortName evidence="9">TMP-PPase</shortName>
    </alternativeName>
</protein>
<reference evidence="13 14" key="1">
    <citation type="submission" date="2016-08" db="EMBL/GenBank/DDBJ databases">
        <authorList>
            <person name="Seilhamer J.J."/>
        </authorList>
    </citation>
    <scope>NUCLEOTIDE SEQUENCE [LARGE SCALE GENOMIC DNA]</scope>
    <source>
        <strain evidence="13 14">ANC 4874</strain>
    </source>
</reference>
<evidence type="ECO:0000256" key="2">
    <source>
        <dbReference type="ARBA" id="ARBA00022679"/>
    </source>
</evidence>
<evidence type="ECO:0000259" key="12">
    <source>
        <dbReference type="Pfam" id="PF02581"/>
    </source>
</evidence>
<organism evidence="13 14">
    <name type="scientific">Acinetobacter albensis</name>
    <dbReference type="NCBI Taxonomy" id="1673609"/>
    <lineage>
        <taxon>Bacteria</taxon>
        <taxon>Pseudomonadati</taxon>
        <taxon>Pseudomonadota</taxon>
        <taxon>Gammaproteobacteria</taxon>
        <taxon>Moraxellales</taxon>
        <taxon>Moraxellaceae</taxon>
        <taxon>Acinetobacter</taxon>
    </lineage>
</organism>
<dbReference type="GO" id="GO:0009228">
    <property type="term" value="P:thiamine biosynthetic process"/>
    <property type="evidence" value="ECO:0007669"/>
    <property type="project" value="UniProtKB-KW"/>
</dbReference>